<reference evidence="1" key="1">
    <citation type="submission" date="2019-03" db="EMBL/GenBank/DDBJ databases">
        <title>Single cell metagenomics reveals metabolic interactions within the superorganism composed of flagellate Streblomastix strix and complex community of Bacteroidetes bacteria on its surface.</title>
        <authorList>
            <person name="Treitli S.C."/>
            <person name="Kolisko M."/>
            <person name="Husnik F."/>
            <person name="Keeling P."/>
            <person name="Hampl V."/>
        </authorList>
    </citation>
    <scope>NUCLEOTIDE SEQUENCE</scope>
    <source>
        <strain evidence="1">STM</strain>
    </source>
</reference>
<accession>A0A5J4PJE9</accession>
<gene>
    <name evidence="1" type="ORF">EZS27_038864</name>
</gene>
<organism evidence="1">
    <name type="scientific">termite gut metagenome</name>
    <dbReference type="NCBI Taxonomy" id="433724"/>
    <lineage>
        <taxon>unclassified sequences</taxon>
        <taxon>metagenomes</taxon>
        <taxon>organismal metagenomes</taxon>
    </lineage>
</organism>
<dbReference type="AlphaFoldDB" id="A0A5J4PJE9"/>
<protein>
    <submittedName>
        <fullName evidence="1">Uncharacterized protein</fullName>
    </submittedName>
</protein>
<feature type="non-terminal residue" evidence="1">
    <location>
        <position position="49"/>
    </location>
</feature>
<proteinExistence type="predicted"/>
<comment type="caution">
    <text evidence="1">The sequence shown here is derived from an EMBL/GenBank/DDBJ whole genome shotgun (WGS) entry which is preliminary data.</text>
</comment>
<dbReference type="EMBL" id="SNRY01007817">
    <property type="protein sequence ID" value="KAA6309696.1"/>
    <property type="molecule type" value="Genomic_DNA"/>
</dbReference>
<sequence length="49" mass="5800">MEIFDKFVFLSKIVKNIFIKMKSLGDTLRKLREDKQLPLRVVAAYLDID</sequence>
<name>A0A5J4PJE9_9ZZZZ</name>
<evidence type="ECO:0000313" key="1">
    <source>
        <dbReference type="EMBL" id="KAA6309696.1"/>
    </source>
</evidence>